<evidence type="ECO:0000256" key="5">
    <source>
        <dbReference type="ARBA" id="ARBA00022692"/>
    </source>
</evidence>
<keyword evidence="3" id="KW-0050">Antiport</keyword>
<feature type="domain" description="Cation/H+ exchanger transmembrane" evidence="10">
    <location>
        <begin position="17"/>
        <end position="295"/>
    </location>
</feature>
<evidence type="ECO:0000313" key="12">
    <source>
        <dbReference type="Proteomes" id="UP000626795"/>
    </source>
</evidence>
<comment type="subcellular location">
    <subcellularLocation>
        <location evidence="1">Cell membrane</location>
        <topology evidence="1">Multi-pass membrane protein</topology>
    </subcellularLocation>
</comment>
<dbReference type="Gene3D" id="1.20.1530.20">
    <property type="match status" value="1"/>
</dbReference>
<dbReference type="Proteomes" id="UP000626795">
    <property type="component" value="Unassembled WGS sequence"/>
</dbReference>
<comment type="caution">
    <text evidence="11">The sequence shown here is derived from an EMBL/GenBank/DDBJ whole genome shotgun (WGS) entry which is preliminary data.</text>
</comment>
<evidence type="ECO:0000256" key="3">
    <source>
        <dbReference type="ARBA" id="ARBA00022449"/>
    </source>
</evidence>
<dbReference type="GO" id="GO:1902600">
    <property type="term" value="P:proton transmembrane transport"/>
    <property type="evidence" value="ECO:0007669"/>
    <property type="project" value="InterPro"/>
</dbReference>
<dbReference type="AlphaFoldDB" id="A0A9X9QZL3"/>
<dbReference type="GO" id="GO:0005886">
    <property type="term" value="C:plasma membrane"/>
    <property type="evidence" value="ECO:0007669"/>
    <property type="project" value="UniProtKB-SubCell"/>
</dbReference>
<evidence type="ECO:0000256" key="6">
    <source>
        <dbReference type="ARBA" id="ARBA00022989"/>
    </source>
</evidence>
<accession>A0A9X9QZL3</accession>
<keyword evidence="7" id="KW-0406">Ion transport</keyword>
<dbReference type="InterPro" id="IPR038770">
    <property type="entry name" value="Na+/solute_symporter_sf"/>
</dbReference>
<feature type="transmembrane region" description="Helical" evidence="9">
    <location>
        <begin position="275"/>
        <end position="296"/>
    </location>
</feature>
<feature type="transmembrane region" description="Helical" evidence="9">
    <location>
        <begin position="56"/>
        <end position="72"/>
    </location>
</feature>
<evidence type="ECO:0000256" key="2">
    <source>
        <dbReference type="ARBA" id="ARBA00022448"/>
    </source>
</evidence>
<evidence type="ECO:0000256" key="1">
    <source>
        <dbReference type="ARBA" id="ARBA00004651"/>
    </source>
</evidence>
<evidence type="ECO:0000313" key="11">
    <source>
        <dbReference type="EMBL" id="VTY09568.1"/>
    </source>
</evidence>
<sequence>MDWMNNLFLLGGALLFLSVVSTTLSARLGMPLLLVFLAVGMLAGEDGIGRIDFDNFVLANVISQLALAVILLDGGLRTQLSSFRIALKPSAVLATWGVFATVLPLGLFATFYLGLDWKFGVLMAAIVGSTDAGAVFSLLRHSGVRLNDRVQATLEIESGANDPMAIFLVTALITMITNPEQSGVLAFLWMLLLQIGFSLLMGWAGGMVLAKLVRRLNLAEGLYALMIVSGGLWVFAFTNTIGGSGFLAVYLAGIIVGNQHTRATEHVWRVMDGLAWLAQATLFVVLGLLVTPSSVWEKKRRCLGYRRIPHAGCPSACRFQRLVEIRIQCA</sequence>
<evidence type="ECO:0000256" key="8">
    <source>
        <dbReference type="ARBA" id="ARBA00023136"/>
    </source>
</evidence>
<keyword evidence="8 9" id="KW-0472">Membrane</keyword>
<keyword evidence="4" id="KW-1003">Cell membrane</keyword>
<feature type="transmembrane region" description="Helical" evidence="9">
    <location>
        <begin position="119"/>
        <end position="139"/>
    </location>
</feature>
<dbReference type="PANTHER" id="PTHR32507:SF7">
    <property type="entry name" value="K(+)_H(+) ANTIPORTER NHAP2"/>
    <property type="match status" value="1"/>
</dbReference>
<proteinExistence type="predicted"/>
<gene>
    <name evidence="11" type="primary">nhaP2_2</name>
    <name evidence="11" type="ORF">ONOEEDHL_01033</name>
</gene>
<feature type="transmembrane region" description="Helical" evidence="9">
    <location>
        <begin position="93"/>
        <end position="113"/>
    </location>
</feature>
<keyword evidence="12" id="KW-1185">Reference proteome</keyword>
<feature type="transmembrane region" description="Helical" evidence="9">
    <location>
        <begin position="184"/>
        <end position="210"/>
    </location>
</feature>
<dbReference type="InterPro" id="IPR006153">
    <property type="entry name" value="Cation/H_exchanger_TM"/>
</dbReference>
<evidence type="ECO:0000259" key="10">
    <source>
        <dbReference type="Pfam" id="PF00999"/>
    </source>
</evidence>
<reference evidence="11" key="1">
    <citation type="submission" date="2019-05" db="EMBL/GenBank/DDBJ databases">
        <authorList>
            <person name="Hibberd M."/>
        </authorList>
    </citation>
    <scope>NUCLEOTIDE SEQUENCE</scope>
    <source>
        <strain evidence="11">Neisseria_subflava_BgEED23</strain>
    </source>
</reference>
<dbReference type="Pfam" id="PF00999">
    <property type="entry name" value="Na_H_Exchanger"/>
    <property type="match status" value="1"/>
</dbReference>
<dbReference type="EMBL" id="CABFLZ010000048">
    <property type="protein sequence ID" value="VTY09568.1"/>
    <property type="molecule type" value="Genomic_DNA"/>
</dbReference>
<dbReference type="NCBIfam" id="NF003715">
    <property type="entry name" value="PRK05326.1-2"/>
    <property type="match status" value="1"/>
</dbReference>
<protein>
    <submittedName>
        <fullName evidence="11">K(+)/H(+) antiporter NhaP2</fullName>
    </submittedName>
</protein>
<evidence type="ECO:0000256" key="9">
    <source>
        <dbReference type="SAM" id="Phobius"/>
    </source>
</evidence>
<feature type="transmembrane region" description="Helical" evidence="9">
    <location>
        <begin position="222"/>
        <end position="255"/>
    </location>
</feature>
<name>A0A9X9QZL3_NEISU</name>
<evidence type="ECO:0000256" key="4">
    <source>
        <dbReference type="ARBA" id="ARBA00022475"/>
    </source>
</evidence>
<feature type="transmembrane region" description="Helical" evidence="9">
    <location>
        <begin position="160"/>
        <end position="178"/>
    </location>
</feature>
<keyword evidence="5 9" id="KW-0812">Transmembrane</keyword>
<dbReference type="GO" id="GO:0015297">
    <property type="term" value="F:antiporter activity"/>
    <property type="evidence" value="ECO:0007669"/>
    <property type="project" value="UniProtKB-KW"/>
</dbReference>
<keyword evidence="6 9" id="KW-1133">Transmembrane helix</keyword>
<organism evidence="11 12">
    <name type="scientific">Neisseria subflava</name>
    <dbReference type="NCBI Taxonomy" id="28449"/>
    <lineage>
        <taxon>Bacteria</taxon>
        <taxon>Pseudomonadati</taxon>
        <taxon>Pseudomonadota</taxon>
        <taxon>Betaproteobacteria</taxon>
        <taxon>Neisseriales</taxon>
        <taxon>Neisseriaceae</taxon>
        <taxon>Neisseria</taxon>
    </lineage>
</organism>
<dbReference type="PANTHER" id="PTHR32507">
    <property type="entry name" value="NA(+)/H(+) ANTIPORTER 1"/>
    <property type="match status" value="1"/>
</dbReference>
<evidence type="ECO:0000256" key="7">
    <source>
        <dbReference type="ARBA" id="ARBA00023065"/>
    </source>
</evidence>
<keyword evidence="2" id="KW-0813">Transport</keyword>